<name>A0A6F8ZJE5_9FIRM</name>
<sequence>MISPRARRICRMASGSSAGGPGRGGRLSRNHHQSAPPTPPRNRSQKTPIIPHIHPIHPGIPLPPPFLCCVQSNPGTVTRAWRAGHARMTAGARLDRAGSGQVCWPQSRKHPDLGVRAA</sequence>
<dbReference type="KEGG" id="hfv:R50_2572"/>
<protein>
    <submittedName>
        <fullName evidence="2">Uncharacterized protein</fullName>
    </submittedName>
</protein>
<dbReference type="EMBL" id="LR778114">
    <property type="protein sequence ID" value="CAB1130064.1"/>
    <property type="molecule type" value="Genomic_DNA"/>
</dbReference>
<evidence type="ECO:0000256" key="1">
    <source>
        <dbReference type="SAM" id="MobiDB-lite"/>
    </source>
</evidence>
<gene>
    <name evidence="2" type="ORF">R50_2572</name>
</gene>
<organism evidence="2 3">
    <name type="scientific">Candidatus Hydrogenisulfobacillus filiaventi</name>
    <dbReference type="NCBI Taxonomy" id="2707344"/>
    <lineage>
        <taxon>Bacteria</taxon>
        <taxon>Bacillati</taxon>
        <taxon>Bacillota</taxon>
        <taxon>Clostridia</taxon>
        <taxon>Eubacteriales</taxon>
        <taxon>Clostridiales Family XVII. Incertae Sedis</taxon>
        <taxon>Candidatus Hydrogenisulfobacillus</taxon>
    </lineage>
</organism>
<keyword evidence="3" id="KW-1185">Reference proteome</keyword>
<dbReference type="AlphaFoldDB" id="A0A6F8ZJE5"/>
<evidence type="ECO:0000313" key="3">
    <source>
        <dbReference type="Proteomes" id="UP000503399"/>
    </source>
</evidence>
<feature type="compositionally biased region" description="Basic and acidic residues" evidence="1">
    <location>
        <begin position="109"/>
        <end position="118"/>
    </location>
</feature>
<proteinExistence type="predicted"/>
<evidence type="ECO:0000313" key="2">
    <source>
        <dbReference type="EMBL" id="CAB1130064.1"/>
    </source>
</evidence>
<reference evidence="2 3" key="1">
    <citation type="submission" date="2020-02" db="EMBL/GenBank/DDBJ databases">
        <authorList>
            <person name="Hogendoorn C."/>
        </authorList>
    </citation>
    <scope>NUCLEOTIDE SEQUENCE [LARGE SCALE GENOMIC DNA]</scope>
    <source>
        <strain evidence="2">R501</strain>
    </source>
</reference>
<accession>A0A6F8ZJE5</accession>
<feature type="compositionally biased region" description="Basic residues" evidence="1">
    <location>
        <begin position="1"/>
        <end position="10"/>
    </location>
</feature>
<feature type="region of interest" description="Disordered" evidence="1">
    <location>
        <begin position="98"/>
        <end position="118"/>
    </location>
</feature>
<feature type="region of interest" description="Disordered" evidence="1">
    <location>
        <begin position="1"/>
        <end position="56"/>
    </location>
</feature>
<dbReference type="Proteomes" id="UP000503399">
    <property type="component" value="Chromosome"/>
</dbReference>